<dbReference type="STRING" id="1457154.CAPSK01_001742"/>
<evidence type="ECO:0000313" key="3">
    <source>
        <dbReference type="Proteomes" id="UP000019812"/>
    </source>
</evidence>
<gene>
    <name evidence="2" type="ORF">CAPSK01_001742</name>
</gene>
<dbReference type="Proteomes" id="UP000019812">
    <property type="component" value="Unassembled WGS sequence"/>
</dbReference>
<protein>
    <recommendedName>
        <fullName evidence="4">rRNA biogenesis protein rrp5</fullName>
    </recommendedName>
</protein>
<evidence type="ECO:0008006" key="4">
    <source>
        <dbReference type="Google" id="ProtNLM"/>
    </source>
</evidence>
<evidence type="ECO:0000313" key="2">
    <source>
        <dbReference type="EMBL" id="KFB68887.1"/>
    </source>
</evidence>
<proteinExistence type="predicted"/>
<feature type="compositionally biased region" description="Polar residues" evidence="1">
    <location>
        <begin position="68"/>
        <end position="87"/>
    </location>
</feature>
<dbReference type="AlphaFoldDB" id="A0A084Y2E3"/>
<accession>A0A084Y2E3</accession>
<dbReference type="RefSeq" id="WP_273703299.1">
    <property type="nucleotide sequence ID" value="NZ_JDSS02000019.1"/>
</dbReference>
<name>A0A084Y2E3_9PROT</name>
<reference evidence="2 3" key="1">
    <citation type="submission" date="2014-07" db="EMBL/GenBank/DDBJ databases">
        <title>Expanding our view of genomic diversity in Candidatus Accumulibacter clades.</title>
        <authorList>
            <person name="Skennerton C.T."/>
            <person name="Barr J.J."/>
            <person name="Slater F.R."/>
            <person name="Bond P.L."/>
            <person name="Tyson G.W."/>
        </authorList>
    </citation>
    <scope>NUCLEOTIDE SEQUENCE [LARGE SCALE GENOMIC DNA]</scope>
    <source>
        <strain evidence="3">SK-01</strain>
    </source>
</reference>
<sequence length="141" mass="14461">MQFDVNVNLAASPDLLAAINNLAAAFAAENTITRAARKTPAAKKEEAPASTAEAPGKSVSSVAPPPSTNTLPYSSQETAGSATNASPSDKKPTVVEVRAALAALVKTNREKAIALLAKYGAASVSALKEEHYSAVLEEAKQ</sequence>
<dbReference type="EMBL" id="JDSS02000019">
    <property type="protein sequence ID" value="KFB68887.1"/>
    <property type="molecule type" value="Genomic_DNA"/>
</dbReference>
<organism evidence="2 3">
    <name type="scientific">Candidatus Accumulibacter vicinus</name>
    <dbReference type="NCBI Taxonomy" id="2954382"/>
    <lineage>
        <taxon>Bacteria</taxon>
        <taxon>Pseudomonadati</taxon>
        <taxon>Pseudomonadota</taxon>
        <taxon>Betaproteobacteria</taxon>
        <taxon>Candidatus Accumulibacter</taxon>
    </lineage>
</organism>
<feature type="region of interest" description="Disordered" evidence="1">
    <location>
        <begin position="36"/>
        <end position="93"/>
    </location>
</feature>
<comment type="caution">
    <text evidence="2">The sequence shown here is derived from an EMBL/GenBank/DDBJ whole genome shotgun (WGS) entry which is preliminary data.</text>
</comment>
<evidence type="ECO:0000256" key="1">
    <source>
        <dbReference type="SAM" id="MobiDB-lite"/>
    </source>
</evidence>